<reference evidence="2 3" key="1">
    <citation type="submission" date="2018-02" db="EMBL/GenBank/DDBJ databases">
        <title>Draft genome of wild Prunus yedoensis var. nudiflora.</title>
        <authorList>
            <person name="Baek S."/>
            <person name="Kim J.-H."/>
            <person name="Choi K."/>
            <person name="Kim G.-B."/>
            <person name="Cho A."/>
            <person name="Jang H."/>
            <person name="Shin C.-H."/>
            <person name="Yu H.-J."/>
            <person name="Mun J.-H."/>
        </authorList>
    </citation>
    <scope>NUCLEOTIDE SEQUENCE [LARGE SCALE GENOMIC DNA]</scope>
    <source>
        <strain evidence="3">cv. Jeju island</strain>
        <tissue evidence="2">Leaf</tissue>
    </source>
</reference>
<sequence length="71" mass="8354">MIEVKCFEGKKFEGRTMNTKNTEELKTQKKVKKLVAFRRGQGNNWDRCYQRRITKQKEKSGGIRSSRGLES</sequence>
<protein>
    <submittedName>
        <fullName evidence="2">Uncharacterized protein</fullName>
    </submittedName>
</protein>
<proteinExistence type="predicted"/>
<comment type="caution">
    <text evidence="2">The sequence shown here is derived from an EMBL/GenBank/DDBJ whole genome shotgun (WGS) entry which is preliminary data.</text>
</comment>
<organism evidence="2 3">
    <name type="scientific">Prunus yedoensis var. nudiflora</name>
    <dbReference type="NCBI Taxonomy" id="2094558"/>
    <lineage>
        <taxon>Eukaryota</taxon>
        <taxon>Viridiplantae</taxon>
        <taxon>Streptophyta</taxon>
        <taxon>Embryophyta</taxon>
        <taxon>Tracheophyta</taxon>
        <taxon>Spermatophyta</taxon>
        <taxon>Magnoliopsida</taxon>
        <taxon>eudicotyledons</taxon>
        <taxon>Gunneridae</taxon>
        <taxon>Pentapetalae</taxon>
        <taxon>rosids</taxon>
        <taxon>fabids</taxon>
        <taxon>Rosales</taxon>
        <taxon>Rosaceae</taxon>
        <taxon>Amygdaloideae</taxon>
        <taxon>Amygdaleae</taxon>
        <taxon>Prunus</taxon>
    </lineage>
</organism>
<keyword evidence="3" id="KW-1185">Reference proteome</keyword>
<gene>
    <name evidence="2" type="ORF">Pyn_25393</name>
</gene>
<accession>A0A314XKD7</accession>
<name>A0A314XKD7_PRUYE</name>
<dbReference type="EMBL" id="PJQY01002656">
    <property type="protein sequence ID" value="PQP91853.1"/>
    <property type="molecule type" value="Genomic_DNA"/>
</dbReference>
<feature type="region of interest" description="Disordered" evidence="1">
    <location>
        <begin position="51"/>
        <end position="71"/>
    </location>
</feature>
<evidence type="ECO:0000313" key="2">
    <source>
        <dbReference type="EMBL" id="PQP91853.1"/>
    </source>
</evidence>
<feature type="compositionally biased region" description="Basic and acidic residues" evidence="1">
    <location>
        <begin position="55"/>
        <end position="71"/>
    </location>
</feature>
<dbReference type="Proteomes" id="UP000250321">
    <property type="component" value="Unassembled WGS sequence"/>
</dbReference>
<evidence type="ECO:0000256" key="1">
    <source>
        <dbReference type="SAM" id="MobiDB-lite"/>
    </source>
</evidence>
<evidence type="ECO:0000313" key="3">
    <source>
        <dbReference type="Proteomes" id="UP000250321"/>
    </source>
</evidence>
<dbReference type="AlphaFoldDB" id="A0A314XKD7"/>